<accession>A0ABT3CVT2</accession>
<evidence type="ECO:0000259" key="1">
    <source>
        <dbReference type="Pfam" id="PF02627"/>
    </source>
</evidence>
<dbReference type="RefSeq" id="WP_264138557.1">
    <property type="nucleotide sequence ID" value="NZ_JAOYOD010000001.1"/>
</dbReference>
<comment type="caution">
    <text evidence="2">The sequence shown here is derived from an EMBL/GenBank/DDBJ whole genome shotgun (WGS) entry which is preliminary data.</text>
</comment>
<proteinExistence type="predicted"/>
<protein>
    <submittedName>
        <fullName evidence="2">Carboxymuconolactone decarboxylase family protein</fullName>
    </submittedName>
</protein>
<dbReference type="PANTHER" id="PTHR34846:SF10">
    <property type="entry name" value="CYTOPLASMIC PROTEIN"/>
    <property type="match status" value="1"/>
</dbReference>
<evidence type="ECO:0000313" key="3">
    <source>
        <dbReference type="Proteomes" id="UP001300692"/>
    </source>
</evidence>
<dbReference type="InterPro" id="IPR004675">
    <property type="entry name" value="AhpD_core"/>
</dbReference>
<sequence>MQRISFQEAHQDLFKGMFTNQNLLHESKLDHGLFKLINLRVSQINQCAYCLDMHYKEAIAAGESATRLSMLAAWEESAAFNAEEMAVLRFAENLTLTHQGALREDIYSQLEHHFDKEEISILTLAVVQINSWNRLMKTFGIPAGKYEVGQYA</sequence>
<reference evidence="2 3" key="1">
    <citation type="submission" date="2022-10" db="EMBL/GenBank/DDBJ databases">
        <title>Comparative genomics and taxonomic characterization of three novel marine species of genus Reichenbachiella exhibiting antioxidant and polysaccharide degradation activities.</title>
        <authorList>
            <person name="Muhammad N."/>
            <person name="Lee Y.-J."/>
            <person name="Ko J."/>
            <person name="Kim S.-G."/>
        </authorList>
    </citation>
    <scope>NUCLEOTIDE SEQUENCE [LARGE SCALE GENOMIC DNA]</scope>
    <source>
        <strain evidence="2 3">ABR2-5</strain>
    </source>
</reference>
<dbReference type="InterPro" id="IPR003779">
    <property type="entry name" value="CMD-like"/>
</dbReference>
<dbReference type="EMBL" id="JAOYOD010000001">
    <property type="protein sequence ID" value="MCV9387737.1"/>
    <property type="molecule type" value="Genomic_DNA"/>
</dbReference>
<dbReference type="SUPFAM" id="SSF69118">
    <property type="entry name" value="AhpD-like"/>
    <property type="match status" value="1"/>
</dbReference>
<dbReference type="PANTHER" id="PTHR34846">
    <property type="entry name" value="4-CARBOXYMUCONOLACTONE DECARBOXYLASE FAMILY PROTEIN (AFU_ORTHOLOGUE AFUA_6G11590)"/>
    <property type="match status" value="1"/>
</dbReference>
<gene>
    <name evidence="2" type="ORF">N7U62_13730</name>
</gene>
<dbReference type="NCBIfam" id="TIGR00778">
    <property type="entry name" value="ahpD_dom"/>
    <property type="match status" value="1"/>
</dbReference>
<dbReference type="Proteomes" id="UP001300692">
    <property type="component" value="Unassembled WGS sequence"/>
</dbReference>
<name>A0ABT3CVT2_9BACT</name>
<feature type="domain" description="Carboxymuconolactone decarboxylase-like" evidence="1">
    <location>
        <begin position="20"/>
        <end position="92"/>
    </location>
</feature>
<dbReference type="InterPro" id="IPR029032">
    <property type="entry name" value="AhpD-like"/>
</dbReference>
<organism evidence="2 3">
    <name type="scientific">Reichenbachiella ulvae</name>
    <dbReference type="NCBI Taxonomy" id="2980104"/>
    <lineage>
        <taxon>Bacteria</taxon>
        <taxon>Pseudomonadati</taxon>
        <taxon>Bacteroidota</taxon>
        <taxon>Cytophagia</taxon>
        <taxon>Cytophagales</taxon>
        <taxon>Reichenbachiellaceae</taxon>
        <taxon>Reichenbachiella</taxon>
    </lineage>
</organism>
<dbReference type="Pfam" id="PF02627">
    <property type="entry name" value="CMD"/>
    <property type="match status" value="1"/>
</dbReference>
<keyword evidence="3" id="KW-1185">Reference proteome</keyword>
<evidence type="ECO:0000313" key="2">
    <source>
        <dbReference type="EMBL" id="MCV9387737.1"/>
    </source>
</evidence>
<dbReference type="Gene3D" id="1.20.1290.10">
    <property type="entry name" value="AhpD-like"/>
    <property type="match status" value="1"/>
</dbReference>